<keyword evidence="5" id="KW-1185">Reference proteome</keyword>
<organism evidence="4 5">
    <name type="scientific">Rhamnusium bicolor</name>
    <dbReference type="NCBI Taxonomy" id="1586634"/>
    <lineage>
        <taxon>Eukaryota</taxon>
        <taxon>Metazoa</taxon>
        <taxon>Ecdysozoa</taxon>
        <taxon>Arthropoda</taxon>
        <taxon>Hexapoda</taxon>
        <taxon>Insecta</taxon>
        <taxon>Pterygota</taxon>
        <taxon>Neoptera</taxon>
        <taxon>Endopterygota</taxon>
        <taxon>Coleoptera</taxon>
        <taxon>Polyphaga</taxon>
        <taxon>Cucujiformia</taxon>
        <taxon>Chrysomeloidea</taxon>
        <taxon>Cerambycidae</taxon>
        <taxon>Lepturinae</taxon>
        <taxon>Rhagiini</taxon>
        <taxon>Rhamnusium</taxon>
    </lineage>
</organism>
<evidence type="ECO:0000256" key="3">
    <source>
        <dbReference type="RuleBase" id="RU000363"/>
    </source>
</evidence>
<dbReference type="Pfam" id="PF00106">
    <property type="entry name" value="adh_short"/>
    <property type="match status" value="1"/>
</dbReference>
<dbReference type="InterPro" id="IPR036291">
    <property type="entry name" value="NAD(P)-bd_dom_sf"/>
</dbReference>
<dbReference type="PANTHER" id="PTHR44229:SF8">
    <property type="entry name" value="ALCOHOL DEHYDROGENASE-RELATED"/>
    <property type="match status" value="1"/>
</dbReference>
<dbReference type="SUPFAM" id="SSF51735">
    <property type="entry name" value="NAD(P)-binding Rossmann-fold domains"/>
    <property type="match status" value="1"/>
</dbReference>
<name>A0AAV8Z482_9CUCU</name>
<dbReference type="Gene3D" id="3.40.50.720">
    <property type="entry name" value="NAD(P)-binding Rossmann-like Domain"/>
    <property type="match status" value="1"/>
</dbReference>
<gene>
    <name evidence="4" type="ORF">NQ314_006349</name>
</gene>
<dbReference type="GO" id="GO:0005737">
    <property type="term" value="C:cytoplasm"/>
    <property type="evidence" value="ECO:0007669"/>
    <property type="project" value="TreeGrafter"/>
</dbReference>
<keyword evidence="2" id="KW-0560">Oxidoreductase</keyword>
<evidence type="ECO:0000313" key="4">
    <source>
        <dbReference type="EMBL" id="KAJ8958786.1"/>
    </source>
</evidence>
<dbReference type="PRINTS" id="PR00080">
    <property type="entry name" value="SDRFAMILY"/>
</dbReference>
<comment type="caution">
    <text evidence="4">The sequence shown here is derived from an EMBL/GenBank/DDBJ whole genome shotgun (WGS) entry which is preliminary data.</text>
</comment>
<dbReference type="GO" id="GO:0016616">
    <property type="term" value="F:oxidoreductase activity, acting on the CH-OH group of donors, NAD or NADP as acceptor"/>
    <property type="evidence" value="ECO:0007669"/>
    <property type="project" value="TreeGrafter"/>
</dbReference>
<dbReference type="PRINTS" id="PR00081">
    <property type="entry name" value="GDHRDH"/>
</dbReference>
<evidence type="ECO:0000256" key="2">
    <source>
        <dbReference type="ARBA" id="ARBA00023002"/>
    </source>
</evidence>
<evidence type="ECO:0000313" key="5">
    <source>
        <dbReference type="Proteomes" id="UP001162156"/>
    </source>
</evidence>
<reference evidence="4" key="1">
    <citation type="journal article" date="2023" name="Insect Mol. Biol.">
        <title>Genome sequencing provides insights into the evolution of gene families encoding plant cell wall-degrading enzymes in longhorned beetles.</title>
        <authorList>
            <person name="Shin N.R."/>
            <person name="Okamura Y."/>
            <person name="Kirsch R."/>
            <person name="Pauchet Y."/>
        </authorList>
    </citation>
    <scope>NUCLEOTIDE SEQUENCE</scope>
    <source>
        <strain evidence="4">RBIC_L_NR</strain>
    </source>
</reference>
<dbReference type="AlphaFoldDB" id="A0AAV8Z482"/>
<dbReference type="InterPro" id="IPR020904">
    <property type="entry name" value="Sc_DH/Rdtase_CS"/>
</dbReference>
<accession>A0AAV8Z482</accession>
<dbReference type="Proteomes" id="UP001162156">
    <property type="component" value="Unassembled WGS sequence"/>
</dbReference>
<evidence type="ECO:0000256" key="1">
    <source>
        <dbReference type="ARBA" id="ARBA00006484"/>
    </source>
</evidence>
<dbReference type="EMBL" id="JANEYF010001708">
    <property type="protein sequence ID" value="KAJ8958786.1"/>
    <property type="molecule type" value="Genomic_DNA"/>
</dbReference>
<dbReference type="InterPro" id="IPR002347">
    <property type="entry name" value="SDR_fam"/>
</dbReference>
<proteinExistence type="inferred from homology"/>
<dbReference type="PROSITE" id="PS00061">
    <property type="entry name" value="ADH_SHORT"/>
    <property type="match status" value="1"/>
</dbReference>
<comment type="similarity">
    <text evidence="1 3">Belongs to the short-chain dehydrogenases/reductases (SDR) family.</text>
</comment>
<protein>
    <submittedName>
        <fullName evidence="4">Uncharacterized protein</fullName>
    </submittedName>
</protein>
<sequence>MVFDFNGKVALITGGASGIGFAFAKELLRNGLKGLTIADLDANLGKAALLQIEEEFDAFKSTVEKFQNVDILINNAGILNDSVWEREVSTNLNGVIHGPEAVILNVSSTCGVEGYSHIPVYCATKFAIIGMTKSWGTSYHYERTNVRVVAICPGVTETPLIANMSGRNLGEPYQKYFANNSTGWLRQEPDYLAKEGIKIIKAGPPGTLWLVEGGEPAYEFVIPEREKIEKKYLNV</sequence>
<dbReference type="PANTHER" id="PTHR44229">
    <property type="entry name" value="15-HYDROXYPROSTAGLANDIN DEHYDROGENASE [NAD(+)]"/>
    <property type="match status" value="1"/>
</dbReference>